<dbReference type="PANTHER" id="PTHR14237:SF19">
    <property type="entry name" value="MITOCHONDRIAL AMIDOXIME REDUCING COMPONENT 1"/>
    <property type="match status" value="1"/>
</dbReference>
<sequence>MSDLFLKSISHYPLKSAQGLSLTAAHVNPLGLEQDRRWVLVDEHDKFISQRSCAAMGGIHVVAEEQRLTLTFNGQTHIAYANSNDRITATVWGDTVADCWGVQHEVNQWLSASLGLAVKLVYFPDHAIRQVDVVYAGEGYRTAFSDGYPVLVISQSSLDELGRLWGAPIDPRRFRANLIIGGECEPFAEDQWRQVTVGDVIFDLVKPCSRCVIPSLDPETHQQTDGFLRFLASVRRKADGKTYLGQNAVLARHQIVDRKNIAKPENIGMESHGQSIAENAGLLHTKKEYGNAPLESEHREHAKLTVRLGQIVQVR</sequence>
<dbReference type="PANTHER" id="PTHR14237">
    <property type="entry name" value="MOLYBDOPTERIN COFACTOR SULFURASE MOSC"/>
    <property type="match status" value="1"/>
</dbReference>
<dbReference type="KEGG" id="mbah:HYN46_03455"/>
<evidence type="ECO:0000313" key="3">
    <source>
        <dbReference type="Proteomes" id="UP000253940"/>
    </source>
</evidence>
<dbReference type="Proteomes" id="UP000253940">
    <property type="component" value="Chromosome"/>
</dbReference>
<reference evidence="2 3" key="1">
    <citation type="submission" date="2018-07" db="EMBL/GenBank/DDBJ databases">
        <title>Genome sequencing of Moraxellaceae gen. HYN0046.</title>
        <authorList>
            <person name="Kim M."/>
            <person name="Yi H."/>
        </authorList>
    </citation>
    <scope>NUCLEOTIDE SEQUENCE [LARGE SCALE GENOMIC DNA]</scope>
    <source>
        <strain evidence="2 3">HYN0046</strain>
    </source>
</reference>
<dbReference type="GO" id="GO:0030151">
    <property type="term" value="F:molybdenum ion binding"/>
    <property type="evidence" value="ECO:0007669"/>
    <property type="project" value="InterPro"/>
</dbReference>
<dbReference type="OrthoDB" id="581532at2"/>
<dbReference type="EMBL" id="CP031222">
    <property type="protein sequence ID" value="AXI02002.1"/>
    <property type="molecule type" value="Genomic_DNA"/>
</dbReference>
<accession>A0A345P3Z3</accession>
<dbReference type="Pfam" id="PF03476">
    <property type="entry name" value="MOSC_N"/>
    <property type="match status" value="1"/>
</dbReference>
<evidence type="ECO:0000259" key="1">
    <source>
        <dbReference type="PROSITE" id="PS51340"/>
    </source>
</evidence>
<dbReference type="InterPro" id="IPR005302">
    <property type="entry name" value="MoCF_Sase_C"/>
</dbReference>
<dbReference type="SUPFAM" id="SSF141673">
    <property type="entry name" value="MOSC N-terminal domain-like"/>
    <property type="match status" value="1"/>
</dbReference>
<dbReference type="PROSITE" id="PS51340">
    <property type="entry name" value="MOSC"/>
    <property type="match status" value="1"/>
</dbReference>
<evidence type="ECO:0000313" key="2">
    <source>
        <dbReference type="EMBL" id="AXI02002.1"/>
    </source>
</evidence>
<gene>
    <name evidence="2" type="ORF">HYN46_03455</name>
</gene>
<proteinExistence type="predicted"/>
<dbReference type="InterPro" id="IPR011037">
    <property type="entry name" value="Pyrv_Knase-like_insert_dom_sf"/>
</dbReference>
<dbReference type="AlphaFoldDB" id="A0A345P3Z3"/>
<feature type="domain" description="MOSC" evidence="1">
    <location>
        <begin position="126"/>
        <end position="265"/>
    </location>
</feature>
<dbReference type="SUPFAM" id="SSF50800">
    <property type="entry name" value="PK beta-barrel domain-like"/>
    <property type="match status" value="1"/>
</dbReference>
<organism evidence="2 3">
    <name type="scientific">Aquirhabdus parva</name>
    <dbReference type="NCBI Taxonomy" id="2283318"/>
    <lineage>
        <taxon>Bacteria</taxon>
        <taxon>Pseudomonadati</taxon>
        <taxon>Pseudomonadota</taxon>
        <taxon>Gammaproteobacteria</taxon>
        <taxon>Moraxellales</taxon>
        <taxon>Moraxellaceae</taxon>
        <taxon>Aquirhabdus</taxon>
    </lineage>
</organism>
<protein>
    <submittedName>
        <fullName evidence="2">MOSC domain-containing protein</fullName>
    </submittedName>
</protein>
<dbReference type="InterPro" id="IPR005303">
    <property type="entry name" value="MOCOS_middle"/>
</dbReference>
<dbReference type="GO" id="GO:0030170">
    <property type="term" value="F:pyridoxal phosphate binding"/>
    <property type="evidence" value="ECO:0007669"/>
    <property type="project" value="InterPro"/>
</dbReference>
<dbReference type="GO" id="GO:0003824">
    <property type="term" value="F:catalytic activity"/>
    <property type="evidence" value="ECO:0007669"/>
    <property type="project" value="InterPro"/>
</dbReference>
<dbReference type="Pfam" id="PF03473">
    <property type="entry name" value="MOSC"/>
    <property type="match status" value="1"/>
</dbReference>
<name>A0A345P3Z3_9GAMM</name>
<keyword evidence="3" id="KW-1185">Reference proteome</keyword>
<dbReference type="RefSeq" id="WP_114898112.1">
    <property type="nucleotide sequence ID" value="NZ_CP031222.1"/>
</dbReference>